<sequence>MRELQIHFRTKIVNNILLKTVIFNSPCLLHPSLQKESPEGAILRNLVVKGWEEDKKFNDNEIKIPTALGITLSNPKVSNKGFMKVKSAPKHARSYYADNYALNATLNNYTTTFNYVLDSGESGLIEQLDSDARIVEELVVKGWDEHQISDHQVQTQVSNVIYPGIVLEDALLANRGTMRVSSGLSHTETESSDENILKVTIDDLIIKYNYTLDNGESGHAMIKFMSRTYSIKLESIPENGHCRTKMLDFKLIKEGPMEITADGGDANSAVKVVERLRHLLLVQTRSFSYFEVMAGLEESLTKREPKLCKKKVKGNINSL</sequence>
<dbReference type="Proteomes" id="UP000466442">
    <property type="component" value="Unassembled WGS sequence"/>
</dbReference>
<dbReference type="EMBL" id="WIXP02000006">
    <property type="protein sequence ID" value="KAF6210028.1"/>
    <property type="molecule type" value="Genomic_DNA"/>
</dbReference>
<evidence type="ECO:0000313" key="1">
    <source>
        <dbReference type="EMBL" id="KAF6210028.1"/>
    </source>
</evidence>
<protein>
    <submittedName>
        <fullName evidence="1">Uncharacterized protein</fullName>
    </submittedName>
</protein>
<dbReference type="AlphaFoldDB" id="A0A8S9XP71"/>
<keyword evidence="2" id="KW-1185">Reference proteome</keyword>
<gene>
    <name evidence="1" type="ORF">GE061_015783</name>
</gene>
<evidence type="ECO:0000313" key="2">
    <source>
        <dbReference type="Proteomes" id="UP000466442"/>
    </source>
</evidence>
<accession>A0A8S9XP71</accession>
<organism evidence="1 2">
    <name type="scientific">Apolygus lucorum</name>
    <name type="common">Small green plant bug</name>
    <name type="synonym">Lygocoris lucorum</name>
    <dbReference type="NCBI Taxonomy" id="248454"/>
    <lineage>
        <taxon>Eukaryota</taxon>
        <taxon>Metazoa</taxon>
        <taxon>Ecdysozoa</taxon>
        <taxon>Arthropoda</taxon>
        <taxon>Hexapoda</taxon>
        <taxon>Insecta</taxon>
        <taxon>Pterygota</taxon>
        <taxon>Neoptera</taxon>
        <taxon>Paraneoptera</taxon>
        <taxon>Hemiptera</taxon>
        <taxon>Heteroptera</taxon>
        <taxon>Panheteroptera</taxon>
        <taxon>Cimicomorpha</taxon>
        <taxon>Miridae</taxon>
        <taxon>Mirini</taxon>
        <taxon>Apolygus</taxon>
    </lineage>
</organism>
<proteinExistence type="predicted"/>
<reference evidence="1" key="1">
    <citation type="journal article" date="2021" name="Mol. Ecol. Resour.">
        <title>Apolygus lucorum genome provides insights into omnivorousness and mesophyll feeding.</title>
        <authorList>
            <person name="Liu Y."/>
            <person name="Liu H."/>
            <person name="Wang H."/>
            <person name="Huang T."/>
            <person name="Liu B."/>
            <person name="Yang B."/>
            <person name="Yin L."/>
            <person name="Li B."/>
            <person name="Zhang Y."/>
            <person name="Zhang S."/>
            <person name="Jiang F."/>
            <person name="Zhang X."/>
            <person name="Ren Y."/>
            <person name="Wang B."/>
            <person name="Wang S."/>
            <person name="Lu Y."/>
            <person name="Wu K."/>
            <person name="Fan W."/>
            <person name="Wang G."/>
        </authorList>
    </citation>
    <scope>NUCLEOTIDE SEQUENCE</scope>
    <source>
        <strain evidence="1">12Hb</strain>
    </source>
</reference>
<comment type="caution">
    <text evidence="1">The sequence shown here is derived from an EMBL/GenBank/DDBJ whole genome shotgun (WGS) entry which is preliminary data.</text>
</comment>
<name>A0A8S9XP71_APOLU</name>